<protein>
    <submittedName>
        <fullName evidence="1">Uncharacterized protein</fullName>
    </submittedName>
</protein>
<evidence type="ECO:0000313" key="2">
    <source>
        <dbReference type="Proteomes" id="UP000797356"/>
    </source>
</evidence>
<evidence type="ECO:0000313" key="1">
    <source>
        <dbReference type="EMBL" id="KAG1333925.1"/>
    </source>
</evidence>
<dbReference type="EMBL" id="CM017874">
    <property type="protein sequence ID" value="KAG1333925.1"/>
    <property type="molecule type" value="Genomic_DNA"/>
</dbReference>
<organism evidence="1 2">
    <name type="scientific">Cocos nucifera</name>
    <name type="common">Coconut palm</name>
    <dbReference type="NCBI Taxonomy" id="13894"/>
    <lineage>
        <taxon>Eukaryota</taxon>
        <taxon>Viridiplantae</taxon>
        <taxon>Streptophyta</taxon>
        <taxon>Embryophyta</taxon>
        <taxon>Tracheophyta</taxon>
        <taxon>Spermatophyta</taxon>
        <taxon>Magnoliopsida</taxon>
        <taxon>Liliopsida</taxon>
        <taxon>Arecaceae</taxon>
        <taxon>Arecoideae</taxon>
        <taxon>Cocoseae</taxon>
        <taxon>Attaleinae</taxon>
        <taxon>Cocos</taxon>
    </lineage>
</organism>
<proteinExistence type="predicted"/>
<name>A0A8K0MY08_COCNU</name>
<accession>A0A8K0MY08</accession>
<sequence>MPARRMTTVQVASLNWVQESGPAGSGYEIGPYTNGSPPTVDRRAIFKHSQRLGTEGVMRHDLVGDLRVHNGGEGMFYKPSSPDGRAIVVFERGTQVDLEDDLFASLDGDPLEVTCLQQLPPPSSFFQIFPIGSSRMDVDGTNEPDSPKTRRSSCLKAVGAVKEVTSRLLPARRKKKGAKDALPKLDPIKPLGSLPQQLLLEWGRACGFSFSDEVANEIVQTLLELEAAKAAVNTV</sequence>
<keyword evidence="2" id="KW-1185">Reference proteome</keyword>
<dbReference type="AlphaFoldDB" id="A0A8K0MY08"/>
<dbReference type="Proteomes" id="UP000797356">
    <property type="component" value="Chromosome 3"/>
</dbReference>
<reference evidence="1" key="1">
    <citation type="journal article" date="2017" name="Gigascience">
        <title>The genome draft of coconut (Cocos nucifera).</title>
        <authorList>
            <person name="Xiao Y."/>
            <person name="Xu P."/>
            <person name="Fan H."/>
            <person name="Baudouin L."/>
            <person name="Xia W."/>
            <person name="Bocs S."/>
            <person name="Xu J."/>
            <person name="Li Q."/>
            <person name="Guo A."/>
            <person name="Zhou L."/>
            <person name="Li J."/>
            <person name="Wu Y."/>
            <person name="Ma Z."/>
            <person name="Armero A."/>
            <person name="Issali A.E."/>
            <person name="Liu N."/>
            <person name="Peng M."/>
            <person name="Yang Y."/>
        </authorList>
    </citation>
    <scope>NUCLEOTIDE SEQUENCE</scope>
    <source>
        <tissue evidence="1">Spear leaf of Hainan Tall coconut</tissue>
    </source>
</reference>
<gene>
    <name evidence="1" type="ORF">COCNU_03G000440</name>
</gene>
<reference evidence="1" key="2">
    <citation type="submission" date="2019-07" db="EMBL/GenBank/DDBJ databases">
        <authorList>
            <person name="Yang Y."/>
            <person name="Bocs S."/>
            <person name="Baudouin L."/>
        </authorList>
    </citation>
    <scope>NUCLEOTIDE SEQUENCE</scope>
    <source>
        <tissue evidence="1">Spear leaf of Hainan Tall coconut</tissue>
    </source>
</reference>
<comment type="caution">
    <text evidence="1">The sequence shown here is derived from an EMBL/GenBank/DDBJ whole genome shotgun (WGS) entry which is preliminary data.</text>
</comment>